<dbReference type="HOGENOM" id="CLU_861340_0_0_1"/>
<dbReference type="Proteomes" id="UP000030746">
    <property type="component" value="Unassembled WGS sequence"/>
</dbReference>
<evidence type="ECO:0000313" key="4">
    <source>
        <dbReference type="Proteomes" id="UP000030746"/>
    </source>
</evidence>
<reference evidence="3 4" key="1">
    <citation type="journal article" date="2013" name="Nature">
        <title>Insights into bilaterian evolution from three spiralian genomes.</title>
        <authorList>
            <person name="Simakov O."/>
            <person name="Marletaz F."/>
            <person name="Cho S.J."/>
            <person name="Edsinger-Gonzales E."/>
            <person name="Havlak P."/>
            <person name="Hellsten U."/>
            <person name="Kuo D.H."/>
            <person name="Larsson T."/>
            <person name="Lv J."/>
            <person name="Arendt D."/>
            <person name="Savage R."/>
            <person name="Osoegawa K."/>
            <person name="de Jong P."/>
            <person name="Grimwood J."/>
            <person name="Chapman J.A."/>
            <person name="Shapiro H."/>
            <person name="Aerts A."/>
            <person name="Otillar R.P."/>
            <person name="Terry A.Y."/>
            <person name="Boore J.L."/>
            <person name="Grigoriev I.V."/>
            <person name="Lindberg D.R."/>
            <person name="Seaver E.C."/>
            <person name="Weisblat D.A."/>
            <person name="Putnam N.H."/>
            <person name="Rokhsar D.S."/>
        </authorList>
    </citation>
    <scope>NUCLEOTIDE SEQUENCE [LARGE SCALE GENOMIC DNA]</scope>
</reference>
<organism evidence="3 4">
    <name type="scientific">Lottia gigantea</name>
    <name type="common">Giant owl limpet</name>
    <dbReference type="NCBI Taxonomy" id="225164"/>
    <lineage>
        <taxon>Eukaryota</taxon>
        <taxon>Metazoa</taxon>
        <taxon>Spiralia</taxon>
        <taxon>Lophotrochozoa</taxon>
        <taxon>Mollusca</taxon>
        <taxon>Gastropoda</taxon>
        <taxon>Patellogastropoda</taxon>
        <taxon>Lottioidea</taxon>
        <taxon>Lottiidae</taxon>
        <taxon>Lottia</taxon>
    </lineage>
</organism>
<dbReference type="OrthoDB" id="5954069at2759"/>
<dbReference type="Pfam" id="PF18701">
    <property type="entry name" value="DUF5641"/>
    <property type="match status" value="1"/>
</dbReference>
<evidence type="ECO:0000313" key="3">
    <source>
        <dbReference type="EMBL" id="ESO94761.1"/>
    </source>
</evidence>
<dbReference type="KEGG" id="lgi:LOTGIDRAFT_232248"/>
<feature type="compositionally biased region" description="Basic and acidic residues" evidence="1">
    <location>
        <begin position="1"/>
        <end position="10"/>
    </location>
</feature>
<accession>V4AMB4</accession>
<feature type="domain" description="DUF5641" evidence="2">
    <location>
        <begin position="176"/>
        <end position="236"/>
    </location>
</feature>
<gene>
    <name evidence="3" type="ORF">LOTGIDRAFT_232248</name>
</gene>
<dbReference type="PANTHER" id="PTHR47331">
    <property type="entry name" value="PHD-TYPE DOMAIN-CONTAINING PROTEIN"/>
    <property type="match status" value="1"/>
</dbReference>
<name>V4AMB4_LOTGI</name>
<proteinExistence type="predicted"/>
<evidence type="ECO:0000259" key="2">
    <source>
        <dbReference type="Pfam" id="PF18701"/>
    </source>
</evidence>
<evidence type="ECO:0000256" key="1">
    <source>
        <dbReference type="SAM" id="MobiDB-lite"/>
    </source>
</evidence>
<dbReference type="GeneID" id="20248851"/>
<dbReference type="RefSeq" id="XP_009054502.1">
    <property type="nucleotide sequence ID" value="XM_009056254.1"/>
</dbReference>
<dbReference type="InterPro" id="IPR040676">
    <property type="entry name" value="DUF5641"/>
</dbReference>
<feature type="region of interest" description="Disordered" evidence="1">
    <location>
        <begin position="1"/>
        <end position="22"/>
    </location>
</feature>
<dbReference type="AlphaFoldDB" id="V4AMB4"/>
<protein>
    <recommendedName>
        <fullName evidence="2">DUF5641 domain-containing protein</fullName>
    </recommendedName>
</protein>
<dbReference type="STRING" id="225164.V4AMB4"/>
<dbReference type="PANTHER" id="PTHR47331:SF5">
    <property type="entry name" value="RIBONUCLEASE H"/>
    <property type="match status" value="1"/>
</dbReference>
<dbReference type="CTD" id="20248851"/>
<dbReference type="EMBL" id="KB201750">
    <property type="protein sequence ID" value="ESO94761.1"/>
    <property type="molecule type" value="Genomic_DNA"/>
</dbReference>
<keyword evidence="4" id="KW-1185">Reference proteome</keyword>
<sequence length="323" mass="36507">MDKKAMDRVRAQRRGHSGDHYSSSCQEITDIKARRNILKQTDGCFLCLRTGHTARTFSSICSPISVHFDVKQYPYLQHLDLADDPAEHDSSQRTDILIGADYYWLLVTGETIRESNGPAAVESVFGWLISDPVESPSDKHVVSNLIISNTVNSLNTEESSTELIDNLRSFWDTEAIGISVILKNDNTKRTFWKLARVTELYPRCDNQIRSAKIQVLSSTDKNPITLRRPIQHLIPLEVPSQKEFYDLRFAVEKEDGFVITGYSECKGGADGACRHLAAALYALEAFEVSSCTDGENMWKRRPRQQDVAIPIRNLQLVKPQYGI</sequence>